<organism evidence="1 2">
    <name type="scientific">Portunus trituberculatus</name>
    <name type="common">Swimming crab</name>
    <name type="synonym">Neptunus trituberculatus</name>
    <dbReference type="NCBI Taxonomy" id="210409"/>
    <lineage>
        <taxon>Eukaryota</taxon>
        <taxon>Metazoa</taxon>
        <taxon>Ecdysozoa</taxon>
        <taxon>Arthropoda</taxon>
        <taxon>Crustacea</taxon>
        <taxon>Multicrustacea</taxon>
        <taxon>Malacostraca</taxon>
        <taxon>Eumalacostraca</taxon>
        <taxon>Eucarida</taxon>
        <taxon>Decapoda</taxon>
        <taxon>Pleocyemata</taxon>
        <taxon>Brachyura</taxon>
        <taxon>Eubrachyura</taxon>
        <taxon>Portunoidea</taxon>
        <taxon>Portunidae</taxon>
        <taxon>Portuninae</taxon>
        <taxon>Portunus</taxon>
    </lineage>
</organism>
<comment type="caution">
    <text evidence="1">The sequence shown here is derived from an EMBL/GenBank/DDBJ whole genome shotgun (WGS) entry which is preliminary data.</text>
</comment>
<sequence length="157" mass="16947">MRQQTLPPVDHHLSHPAAVAVSCPRTHLPLDIVARRSSGPCWDAGLSYALYPASSQQPASPSFDQLRIEGQTEPSLLLHCPDVEPGTGRSGRASNLRPIATLTLREGPAVRPCRLFGCTPRPRPPGCSARIPERPPTPDHSLPNITDFLLGVCSLLK</sequence>
<protein>
    <submittedName>
        <fullName evidence="1">Uncharacterized protein</fullName>
    </submittedName>
</protein>
<name>A0A5B7I0I0_PORTR</name>
<evidence type="ECO:0000313" key="2">
    <source>
        <dbReference type="Proteomes" id="UP000324222"/>
    </source>
</evidence>
<dbReference type="EMBL" id="VSRR010041065">
    <property type="protein sequence ID" value="MPC75409.1"/>
    <property type="molecule type" value="Genomic_DNA"/>
</dbReference>
<gene>
    <name evidence="1" type="ORF">E2C01_069796</name>
</gene>
<evidence type="ECO:0000313" key="1">
    <source>
        <dbReference type="EMBL" id="MPC75409.1"/>
    </source>
</evidence>
<accession>A0A5B7I0I0</accession>
<proteinExistence type="predicted"/>
<dbReference type="AlphaFoldDB" id="A0A5B7I0I0"/>
<keyword evidence="2" id="KW-1185">Reference proteome</keyword>
<dbReference type="Proteomes" id="UP000324222">
    <property type="component" value="Unassembled WGS sequence"/>
</dbReference>
<reference evidence="1 2" key="1">
    <citation type="submission" date="2019-05" db="EMBL/GenBank/DDBJ databases">
        <title>Another draft genome of Portunus trituberculatus and its Hox gene families provides insights of decapod evolution.</title>
        <authorList>
            <person name="Jeong J.-H."/>
            <person name="Song I."/>
            <person name="Kim S."/>
            <person name="Choi T."/>
            <person name="Kim D."/>
            <person name="Ryu S."/>
            <person name="Kim W."/>
        </authorList>
    </citation>
    <scope>NUCLEOTIDE SEQUENCE [LARGE SCALE GENOMIC DNA]</scope>
    <source>
        <tissue evidence="1">Muscle</tissue>
    </source>
</reference>
<dbReference type="PROSITE" id="PS51257">
    <property type="entry name" value="PROKAR_LIPOPROTEIN"/>
    <property type="match status" value="1"/>
</dbReference>